<proteinExistence type="predicted"/>
<evidence type="ECO:0000256" key="1">
    <source>
        <dbReference type="SAM" id="MobiDB-lite"/>
    </source>
</evidence>
<dbReference type="Proteomes" id="UP001597114">
    <property type="component" value="Unassembled WGS sequence"/>
</dbReference>
<evidence type="ECO:0000256" key="2">
    <source>
        <dbReference type="SAM" id="SignalP"/>
    </source>
</evidence>
<protein>
    <recommendedName>
        <fullName evidence="5">Secreted protein</fullName>
    </recommendedName>
</protein>
<evidence type="ECO:0000313" key="4">
    <source>
        <dbReference type="Proteomes" id="UP001597114"/>
    </source>
</evidence>
<keyword evidence="4" id="KW-1185">Reference proteome</keyword>
<feature type="region of interest" description="Disordered" evidence="1">
    <location>
        <begin position="114"/>
        <end position="138"/>
    </location>
</feature>
<dbReference type="RefSeq" id="WP_344721994.1">
    <property type="nucleotide sequence ID" value="NZ_BAAAUS010000008.1"/>
</dbReference>
<accession>A0ABW4F1I6</accession>
<keyword evidence="2" id="KW-0732">Signal</keyword>
<reference evidence="4" key="1">
    <citation type="journal article" date="2019" name="Int. J. Syst. Evol. Microbiol.">
        <title>The Global Catalogue of Microorganisms (GCM) 10K type strain sequencing project: providing services to taxonomists for standard genome sequencing and annotation.</title>
        <authorList>
            <consortium name="The Broad Institute Genomics Platform"/>
            <consortium name="The Broad Institute Genome Sequencing Center for Infectious Disease"/>
            <person name="Wu L."/>
            <person name="Ma J."/>
        </authorList>
    </citation>
    <scope>NUCLEOTIDE SEQUENCE [LARGE SCALE GENOMIC DNA]</scope>
    <source>
        <strain evidence="4">CCM 7043</strain>
    </source>
</reference>
<feature type="chain" id="PRO_5046243727" description="Secreted protein" evidence="2">
    <location>
        <begin position="26"/>
        <end position="138"/>
    </location>
</feature>
<evidence type="ECO:0000313" key="3">
    <source>
        <dbReference type="EMBL" id="MFD1521172.1"/>
    </source>
</evidence>
<sequence>MLKKAGIVVAAATAGLLAVAPLAFAADRGGSDNGPRGGDSSTVGFFDIDSEYDGADCAYDNTAETANANDGTSTGIALLGAAANVLTQAFAPVTAPIQAGAPIASCDNLTFEDNRQDDDYSVTDSFNQSAPVTAPLGG</sequence>
<gene>
    <name evidence="3" type="ORF">ACFSJD_26980</name>
</gene>
<name>A0ABW4F1I6_9PSEU</name>
<feature type="signal peptide" evidence="2">
    <location>
        <begin position="1"/>
        <end position="25"/>
    </location>
</feature>
<evidence type="ECO:0008006" key="5">
    <source>
        <dbReference type="Google" id="ProtNLM"/>
    </source>
</evidence>
<comment type="caution">
    <text evidence="3">The sequence shown here is derived from an EMBL/GenBank/DDBJ whole genome shotgun (WGS) entry which is preliminary data.</text>
</comment>
<feature type="compositionally biased region" description="Polar residues" evidence="1">
    <location>
        <begin position="122"/>
        <end position="131"/>
    </location>
</feature>
<dbReference type="EMBL" id="JBHUCO010000031">
    <property type="protein sequence ID" value="MFD1521172.1"/>
    <property type="molecule type" value="Genomic_DNA"/>
</dbReference>
<organism evidence="3 4">
    <name type="scientific">Pseudonocardia yunnanensis</name>
    <dbReference type="NCBI Taxonomy" id="58107"/>
    <lineage>
        <taxon>Bacteria</taxon>
        <taxon>Bacillati</taxon>
        <taxon>Actinomycetota</taxon>
        <taxon>Actinomycetes</taxon>
        <taxon>Pseudonocardiales</taxon>
        <taxon>Pseudonocardiaceae</taxon>
        <taxon>Pseudonocardia</taxon>
    </lineage>
</organism>